<protein>
    <submittedName>
        <fullName evidence="9">Carbohydrate ABC transporter permease</fullName>
    </submittedName>
</protein>
<keyword evidence="5 7" id="KW-1133">Transmembrane helix</keyword>
<dbReference type="PANTHER" id="PTHR43744:SF12">
    <property type="entry name" value="ABC TRANSPORTER PERMEASE PROTEIN MG189-RELATED"/>
    <property type="match status" value="1"/>
</dbReference>
<evidence type="ECO:0000256" key="1">
    <source>
        <dbReference type="ARBA" id="ARBA00004651"/>
    </source>
</evidence>
<proteinExistence type="inferred from homology"/>
<reference evidence="10" key="1">
    <citation type="journal article" date="2019" name="Int. J. Syst. Evol. Microbiol.">
        <title>The Global Catalogue of Microorganisms (GCM) 10K type strain sequencing project: providing services to taxonomists for standard genome sequencing and annotation.</title>
        <authorList>
            <consortium name="The Broad Institute Genomics Platform"/>
            <consortium name="The Broad Institute Genome Sequencing Center for Infectious Disease"/>
            <person name="Wu L."/>
            <person name="Ma J."/>
        </authorList>
    </citation>
    <scope>NUCLEOTIDE SEQUENCE [LARGE SCALE GENOMIC DNA]</scope>
    <source>
        <strain evidence="10">JCM 17939</strain>
    </source>
</reference>
<organism evidence="9 10">
    <name type="scientific">Actinoallomurus vinaceus</name>
    <dbReference type="NCBI Taxonomy" id="1080074"/>
    <lineage>
        <taxon>Bacteria</taxon>
        <taxon>Bacillati</taxon>
        <taxon>Actinomycetota</taxon>
        <taxon>Actinomycetes</taxon>
        <taxon>Streptosporangiales</taxon>
        <taxon>Thermomonosporaceae</taxon>
        <taxon>Actinoallomurus</taxon>
    </lineage>
</organism>
<dbReference type="Gene3D" id="1.10.3720.10">
    <property type="entry name" value="MetI-like"/>
    <property type="match status" value="1"/>
</dbReference>
<keyword evidence="2 7" id="KW-0813">Transport</keyword>
<dbReference type="CDD" id="cd06261">
    <property type="entry name" value="TM_PBP2"/>
    <property type="match status" value="1"/>
</dbReference>
<comment type="subcellular location">
    <subcellularLocation>
        <location evidence="1 7">Cell membrane</location>
        <topology evidence="1 7">Multi-pass membrane protein</topology>
    </subcellularLocation>
</comment>
<feature type="transmembrane region" description="Helical" evidence="7">
    <location>
        <begin position="105"/>
        <end position="126"/>
    </location>
</feature>
<dbReference type="SUPFAM" id="SSF161098">
    <property type="entry name" value="MetI-like"/>
    <property type="match status" value="1"/>
</dbReference>
<comment type="caution">
    <text evidence="9">The sequence shown here is derived from an EMBL/GenBank/DDBJ whole genome shotgun (WGS) entry which is preliminary data.</text>
</comment>
<feature type="transmembrane region" description="Helical" evidence="7">
    <location>
        <begin position="138"/>
        <end position="158"/>
    </location>
</feature>
<feature type="domain" description="ABC transmembrane type-1" evidence="8">
    <location>
        <begin position="67"/>
        <end position="258"/>
    </location>
</feature>
<dbReference type="InterPro" id="IPR000515">
    <property type="entry name" value="MetI-like"/>
</dbReference>
<feature type="transmembrane region" description="Helical" evidence="7">
    <location>
        <begin position="71"/>
        <end position="93"/>
    </location>
</feature>
<evidence type="ECO:0000256" key="2">
    <source>
        <dbReference type="ARBA" id="ARBA00022448"/>
    </source>
</evidence>
<evidence type="ECO:0000256" key="5">
    <source>
        <dbReference type="ARBA" id="ARBA00022989"/>
    </source>
</evidence>
<keyword evidence="10" id="KW-1185">Reference proteome</keyword>
<evidence type="ECO:0000313" key="10">
    <source>
        <dbReference type="Proteomes" id="UP001501442"/>
    </source>
</evidence>
<dbReference type="Pfam" id="PF00528">
    <property type="entry name" value="BPD_transp_1"/>
    <property type="match status" value="1"/>
</dbReference>
<evidence type="ECO:0000259" key="8">
    <source>
        <dbReference type="PROSITE" id="PS50928"/>
    </source>
</evidence>
<feature type="transmembrane region" description="Helical" evidence="7">
    <location>
        <begin position="7"/>
        <end position="28"/>
    </location>
</feature>
<dbReference type="Proteomes" id="UP001501442">
    <property type="component" value="Unassembled WGS sequence"/>
</dbReference>
<dbReference type="PANTHER" id="PTHR43744">
    <property type="entry name" value="ABC TRANSPORTER PERMEASE PROTEIN MG189-RELATED-RELATED"/>
    <property type="match status" value="1"/>
</dbReference>
<dbReference type="RefSeq" id="WP_345436811.1">
    <property type="nucleotide sequence ID" value="NZ_BAABHK010000012.1"/>
</dbReference>
<sequence>MRKRPNVVAGFAAFAWLLIIGVPLYALVNTAIQPQSKYTDGGPVSIPSAVTLDNFRTVIHSGFLHYVGNTVLVAALTVAIVLLLGVPISYAVVRGRGRLSGGVFRLFLVGLAIPSQAVIIPLFLIINRLGLYDSLWGIVLPTAAFALPVSVLVLSGGMRDISASLYEAMALDGARPARVLVDLVIPLSRSSIATTCVFTALQAWNGFLFPLVMTQSNDTKVVSLGLYNFVSEYGADVPALLAAVLMSAVPILIVYLFARRALVMGLMGTGGK</sequence>
<evidence type="ECO:0000256" key="3">
    <source>
        <dbReference type="ARBA" id="ARBA00022475"/>
    </source>
</evidence>
<keyword evidence="6 7" id="KW-0472">Membrane</keyword>
<dbReference type="PROSITE" id="PS50928">
    <property type="entry name" value="ABC_TM1"/>
    <property type="match status" value="1"/>
</dbReference>
<name>A0ABP8UL41_9ACTN</name>
<accession>A0ABP8UL41</accession>
<dbReference type="EMBL" id="BAABHK010000012">
    <property type="protein sequence ID" value="GAA4633809.1"/>
    <property type="molecule type" value="Genomic_DNA"/>
</dbReference>
<dbReference type="InterPro" id="IPR035906">
    <property type="entry name" value="MetI-like_sf"/>
</dbReference>
<feature type="transmembrane region" description="Helical" evidence="7">
    <location>
        <begin position="237"/>
        <end position="258"/>
    </location>
</feature>
<evidence type="ECO:0000256" key="7">
    <source>
        <dbReference type="RuleBase" id="RU363032"/>
    </source>
</evidence>
<feature type="transmembrane region" description="Helical" evidence="7">
    <location>
        <begin position="179"/>
        <end position="204"/>
    </location>
</feature>
<gene>
    <name evidence="9" type="ORF">GCM10023196_072890</name>
</gene>
<keyword evidence="4 7" id="KW-0812">Transmembrane</keyword>
<evidence type="ECO:0000256" key="6">
    <source>
        <dbReference type="ARBA" id="ARBA00023136"/>
    </source>
</evidence>
<comment type="similarity">
    <text evidence="7">Belongs to the binding-protein-dependent transport system permease family.</text>
</comment>
<evidence type="ECO:0000313" key="9">
    <source>
        <dbReference type="EMBL" id="GAA4633809.1"/>
    </source>
</evidence>
<keyword evidence="3" id="KW-1003">Cell membrane</keyword>
<evidence type="ECO:0000256" key="4">
    <source>
        <dbReference type="ARBA" id="ARBA00022692"/>
    </source>
</evidence>